<gene>
    <name evidence="2" type="ORF">CN585_30345</name>
</gene>
<evidence type="ECO:0000313" key="2">
    <source>
        <dbReference type="EMBL" id="PEP86146.1"/>
    </source>
</evidence>
<evidence type="ECO:0000259" key="1">
    <source>
        <dbReference type="Pfam" id="PF13610"/>
    </source>
</evidence>
<proteinExistence type="predicted"/>
<sequence length="75" mass="9141">MYQIWKKKNKTTRLSWYWDETYIKIQGEWCYLFRTIDKDEAHLGYSTSQKARQQGCVCLYEMLRKNVVRTNGSHN</sequence>
<dbReference type="EMBL" id="NUBY01000353">
    <property type="protein sequence ID" value="PEP86146.1"/>
    <property type="molecule type" value="Genomic_DNA"/>
</dbReference>
<accession>A0A2A8H241</accession>
<dbReference type="Proteomes" id="UP000220841">
    <property type="component" value="Unassembled WGS sequence"/>
</dbReference>
<name>A0A2A8H241_9BACI</name>
<organism evidence="2 3">
    <name type="scientific">Bacillus toyonensis</name>
    <dbReference type="NCBI Taxonomy" id="155322"/>
    <lineage>
        <taxon>Bacteria</taxon>
        <taxon>Bacillati</taxon>
        <taxon>Bacillota</taxon>
        <taxon>Bacilli</taxon>
        <taxon>Bacillales</taxon>
        <taxon>Bacillaceae</taxon>
        <taxon>Bacillus</taxon>
        <taxon>Bacillus cereus group</taxon>
    </lineage>
</organism>
<comment type="caution">
    <text evidence="2">The sequence shown here is derived from an EMBL/GenBank/DDBJ whole genome shotgun (WGS) entry which is preliminary data.</text>
</comment>
<reference evidence="2 3" key="1">
    <citation type="submission" date="2017-09" db="EMBL/GenBank/DDBJ databases">
        <title>Large-scale bioinformatics analysis of Bacillus genomes uncovers conserved roles of natural products in bacterial physiology.</title>
        <authorList>
            <consortium name="Agbiome Team Llc"/>
            <person name="Bleich R.M."/>
            <person name="Grubbs K.J."/>
            <person name="Santa Maria K.C."/>
            <person name="Allen S.E."/>
            <person name="Farag S."/>
            <person name="Shank E.A."/>
            <person name="Bowers A."/>
        </authorList>
    </citation>
    <scope>NUCLEOTIDE SEQUENCE [LARGE SCALE GENOMIC DNA]</scope>
    <source>
        <strain evidence="2 3">AFS021349</strain>
    </source>
</reference>
<dbReference type="Pfam" id="PF13610">
    <property type="entry name" value="DDE_Tnp_IS240"/>
    <property type="match status" value="1"/>
</dbReference>
<dbReference type="InterPro" id="IPR032874">
    <property type="entry name" value="DDE_dom"/>
</dbReference>
<dbReference type="AlphaFoldDB" id="A0A2A8H241"/>
<feature type="domain" description="DDE" evidence="1">
    <location>
        <begin position="14"/>
        <end position="54"/>
    </location>
</feature>
<evidence type="ECO:0000313" key="3">
    <source>
        <dbReference type="Proteomes" id="UP000220841"/>
    </source>
</evidence>
<protein>
    <recommendedName>
        <fullName evidence="1">DDE domain-containing protein</fullName>
    </recommendedName>
</protein>